<dbReference type="Pfam" id="PF03583">
    <property type="entry name" value="LIP"/>
    <property type="match status" value="1"/>
</dbReference>
<dbReference type="Gene3D" id="3.40.50.1820">
    <property type="entry name" value="alpha/beta hydrolase"/>
    <property type="match status" value="1"/>
</dbReference>
<accession>A0A0C3I1B1</accession>
<dbReference type="InterPro" id="IPR005152">
    <property type="entry name" value="Lipase_secreted"/>
</dbReference>
<gene>
    <name evidence="3" type="ORF">OIDMADRAFT_37878</name>
</gene>
<protein>
    <recommendedName>
        <fullName evidence="5">LIP-domain-containing protein</fullName>
    </recommendedName>
</protein>
<evidence type="ECO:0000256" key="1">
    <source>
        <dbReference type="ARBA" id="ARBA00022801"/>
    </source>
</evidence>
<evidence type="ECO:0000256" key="2">
    <source>
        <dbReference type="PIRNR" id="PIRNR029171"/>
    </source>
</evidence>
<dbReference type="PIRSF" id="PIRSF029171">
    <property type="entry name" value="Esterase_LipA"/>
    <property type="match status" value="1"/>
</dbReference>
<dbReference type="HOGENOM" id="CLU_029538_5_2_1"/>
<dbReference type="PANTHER" id="PTHR34853">
    <property type="match status" value="1"/>
</dbReference>
<organism evidence="3 4">
    <name type="scientific">Oidiodendron maius (strain Zn)</name>
    <dbReference type="NCBI Taxonomy" id="913774"/>
    <lineage>
        <taxon>Eukaryota</taxon>
        <taxon>Fungi</taxon>
        <taxon>Dikarya</taxon>
        <taxon>Ascomycota</taxon>
        <taxon>Pezizomycotina</taxon>
        <taxon>Leotiomycetes</taxon>
        <taxon>Leotiomycetes incertae sedis</taxon>
        <taxon>Myxotrichaceae</taxon>
        <taxon>Oidiodendron</taxon>
    </lineage>
</organism>
<dbReference type="Gene3D" id="1.10.260.130">
    <property type="match status" value="1"/>
</dbReference>
<evidence type="ECO:0000313" key="3">
    <source>
        <dbReference type="EMBL" id="KIN08885.1"/>
    </source>
</evidence>
<dbReference type="Proteomes" id="UP000054321">
    <property type="component" value="Unassembled WGS sequence"/>
</dbReference>
<name>A0A0C3I1B1_OIDMZ</name>
<dbReference type="AlphaFoldDB" id="A0A0C3I1B1"/>
<evidence type="ECO:0000313" key="4">
    <source>
        <dbReference type="Proteomes" id="UP000054321"/>
    </source>
</evidence>
<dbReference type="InParanoid" id="A0A0C3I1B1"/>
<sequence length="411" mass="43291">MKESYNAPLKRASGSIPLPPSVDPFYTGPANYQLAAPGALLRVREAPGNLTSVIGNCSAAYNILYRTTDSHYQPTWAVTTLFIPLLQPNTTSTASNSTSPGGALLSYQIAYDSADVDSSPSYTLYSGGWGDITDGLGSGWFVNVPDYEGPLASDVTGVQSGHATLDSVRAVLSSGFGLSSNARYVMWGYSGGALASEWAAELQVQYAPELNFSGAALGGLTPNVISVLEAINGTPEVGLAVSGLLGLTSQYPAAYEYLIQQLKTSGPYNRTGFLAAKNMTIEESNPYYANQDVFAYFTDGSAILQAPVLQQAIYADGLMGFHGVPQMPLYAYKAIHDEISPIGDTDALVDKYCTAGVSILYQRNTVGGHGADDTNGDAMATEWVSSALNGTLQQTGCLIQNVTVNVTSSPI</sequence>
<dbReference type="GO" id="GO:0004806">
    <property type="term" value="F:triacylglycerol lipase activity"/>
    <property type="evidence" value="ECO:0007669"/>
    <property type="project" value="UniProtKB-UniRule"/>
</dbReference>
<keyword evidence="4" id="KW-1185">Reference proteome</keyword>
<dbReference type="InterPro" id="IPR029058">
    <property type="entry name" value="AB_hydrolase_fold"/>
</dbReference>
<keyword evidence="1" id="KW-0378">Hydrolase</keyword>
<dbReference type="GO" id="GO:0016042">
    <property type="term" value="P:lipid catabolic process"/>
    <property type="evidence" value="ECO:0007669"/>
    <property type="project" value="UniProtKB-UniRule"/>
</dbReference>
<reference evidence="3 4" key="1">
    <citation type="submission" date="2014-04" db="EMBL/GenBank/DDBJ databases">
        <authorList>
            <consortium name="DOE Joint Genome Institute"/>
            <person name="Kuo A."/>
            <person name="Martino E."/>
            <person name="Perotto S."/>
            <person name="Kohler A."/>
            <person name="Nagy L.G."/>
            <person name="Floudas D."/>
            <person name="Copeland A."/>
            <person name="Barry K.W."/>
            <person name="Cichocki N."/>
            <person name="Veneault-Fourrey C."/>
            <person name="LaButti K."/>
            <person name="Lindquist E.A."/>
            <person name="Lipzen A."/>
            <person name="Lundell T."/>
            <person name="Morin E."/>
            <person name="Murat C."/>
            <person name="Sun H."/>
            <person name="Tunlid A."/>
            <person name="Henrissat B."/>
            <person name="Grigoriev I.V."/>
            <person name="Hibbett D.S."/>
            <person name="Martin F."/>
            <person name="Nordberg H.P."/>
            <person name="Cantor M.N."/>
            <person name="Hua S.X."/>
        </authorList>
    </citation>
    <scope>NUCLEOTIDE SEQUENCE [LARGE SCALE GENOMIC DNA]</scope>
    <source>
        <strain evidence="3 4">Zn</strain>
    </source>
</reference>
<dbReference type="SUPFAM" id="SSF53474">
    <property type="entry name" value="alpha/beta-Hydrolases"/>
    <property type="match status" value="1"/>
</dbReference>
<dbReference type="EMBL" id="KN832870">
    <property type="protein sequence ID" value="KIN08885.1"/>
    <property type="molecule type" value="Genomic_DNA"/>
</dbReference>
<proteinExistence type="inferred from homology"/>
<evidence type="ECO:0008006" key="5">
    <source>
        <dbReference type="Google" id="ProtNLM"/>
    </source>
</evidence>
<reference evidence="4" key="2">
    <citation type="submission" date="2015-01" db="EMBL/GenBank/DDBJ databases">
        <title>Evolutionary Origins and Diversification of the Mycorrhizal Mutualists.</title>
        <authorList>
            <consortium name="DOE Joint Genome Institute"/>
            <consortium name="Mycorrhizal Genomics Consortium"/>
            <person name="Kohler A."/>
            <person name="Kuo A."/>
            <person name="Nagy L.G."/>
            <person name="Floudas D."/>
            <person name="Copeland A."/>
            <person name="Barry K.W."/>
            <person name="Cichocki N."/>
            <person name="Veneault-Fourrey C."/>
            <person name="LaButti K."/>
            <person name="Lindquist E.A."/>
            <person name="Lipzen A."/>
            <person name="Lundell T."/>
            <person name="Morin E."/>
            <person name="Murat C."/>
            <person name="Riley R."/>
            <person name="Ohm R."/>
            <person name="Sun H."/>
            <person name="Tunlid A."/>
            <person name="Henrissat B."/>
            <person name="Grigoriev I.V."/>
            <person name="Hibbett D.S."/>
            <person name="Martin F."/>
        </authorList>
    </citation>
    <scope>NUCLEOTIDE SEQUENCE [LARGE SCALE GENOMIC DNA]</scope>
    <source>
        <strain evidence="4">Zn</strain>
    </source>
</reference>
<comment type="similarity">
    <text evidence="2">Belongs to the AB hydrolase superfamily. Lipase family.</text>
</comment>
<dbReference type="OrthoDB" id="2373480at2759"/>
<dbReference type="PANTHER" id="PTHR34853:SF5">
    <property type="entry name" value="LIP-DOMAIN-CONTAINING PROTEIN-RELATED"/>
    <property type="match status" value="1"/>
</dbReference>